<feature type="region of interest" description="Disordered" evidence="8">
    <location>
        <begin position="127"/>
        <end position="285"/>
    </location>
</feature>
<evidence type="ECO:0000259" key="10">
    <source>
        <dbReference type="PROSITE" id="PS51034"/>
    </source>
</evidence>
<evidence type="ECO:0000256" key="4">
    <source>
        <dbReference type="ARBA" id="ARBA00022692"/>
    </source>
</evidence>
<keyword evidence="3" id="KW-1003">Cell membrane</keyword>
<comment type="subcellular location">
    <subcellularLocation>
        <location evidence="1">Cell membrane</location>
        <topology evidence="1">Single-pass type I membrane protein</topology>
    </subcellularLocation>
</comment>
<keyword evidence="5" id="KW-0732">Signal</keyword>
<dbReference type="Proteomes" id="UP000887574">
    <property type="component" value="Unplaced"/>
</dbReference>
<accession>A0A915EQE0</accession>
<evidence type="ECO:0000256" key="7">
    <source>
        <dbReference type="ARBA" id="ARBA00023136"/>
    </source>
</evidence>
<keyword evidence="2" id="KW-0193">Cuticle</keyword>
<dbReference type="Pfam" id="PF25301">
    <property type="entry name" value="CUT_C"/>
    <property type="match status" value="1"/>
</dbReference>
<dbReference type="Pfam" id="PF25057">
    <property type="entry name" value="CUT_N"/>
    <property type="match status" value="2"/>
</dbReference>
<evidence type="ECO:0000256" key="2">
    <source>
        <dbReference type="ARBA" id="ARBA00022460"/>
    </source>
</evidence>
<evidence type="ECO:0000256" key="5">
    <source>
        <dbReference type="ARBA" id="ARBA00022729"/>
    </source>
</evidence>
<keyword evidence="11" id="KW-1185">Reference proteome</keyword>
<organism evidence="11 12">
    <name type="scientific">Ditylenchus dipsaci</name>
    <dbReference type="NCBI Taxonomy" id="166011"/>
    <lineage>
        <taxon>Eukaryota</taxon>
        <taxon>Metazoa</taxon>
        <taxon>Ecdysozoa</taxon>
        <taxon>Nematoda</taxon>
        <taxon>Chromadorea</taxon>
        <taxon>Rhabditida</taxon>
        <taxon>Tylenchina</taxon>
        <taxon>Tylenchomorpha</taxon>
        <taxon>Sphaerularioidea</taxon>
        <taxon>Anguinidae</taxon>
        <taxon>Anguininae</taxon>
        <taxon>Ditylenchus</taxon>
    </lineage>
</organism>
<feature type="domain" description="ZP" evidence="10">
    <location>
        <begin position="325"/>
        <end position="558"/>
    </location>
</feature>
<evidence type="ECO:0000256" key="8">
    <source>
        <dbReference type="SAM" id="MobiDB-lite"/>
    </source>
</evidence>
<feature type="compositionally biased region" description="Low complexity" evidence="8">
    <location>
        <begin position="261"/>
        <end position="273"/>
    </location>
</feature>
<dbReference type="PANTHER" id="PTHR22907">
    <property type="entry name" value="GH04558P"/>
    <property type="match status" value="1"/>
</dbReference>
<dbReference type="GO" id="GO:0042302">
    <property type="term" value="F:structural constituent of cuticle"/>
    <property type="evidence" value="ECO:0007669"/>
    <property type="project" value="UniProtKB-KW"/>
</dbReference>
<dbReference type="PANTHER" id="PTHR22907:SF54">
    <property type="entry name" value="GH04558P"/>
    <property type="match status" value="1"/>
</dbReference>
<dbReference type="InterPro" id="IPR056953">
    <property type="entry name" value="CUT_N"/>
</dbReference>
<dbReference type="InterPro" id="IPR051962">
    <property type="entry name" value="Cuticlin"/>
</dbReference>
<evidence type="ECO:0000256" key="1">
    <source>
        <dbReference type="ARBA" id="ARBA00004251"/>
    </source>
</evidence>
<dbReference type="WBParaSite" id="jg9301">
    <property type="protein sequence ID" value="jg9301"/>
    <property type="gene ID" value="jg9301"/>
</dbReference>
<evidence type="ECO:0000256" key="9">
    <source>
        <dbReference type="SAM" id="Phobius"/>
    </source>
</evidence>
<feature type="region of interest" description="Disordered" evidence="8">
    <location>
        <begin position="556"/>
        <end position="596"/>
    </location>
</feature>
<feature type="region of interest" description="Disordered" evidence="8">
    <location>
        <begin position="477"/>
        <end position="496"/>
    </location>
</feature>
<dbReference type="InterPro" id="IPR057475">
    <property type="entry name" value="CUT_C"/>
</dbReference>
<sequence length="698" mass="77147">MVDPVKPFSPHLLPKSFTAYIPTILNPLNRLSSKCLLLATLVFLVCSCQGSSELENGIIGSPTVECEKEYIKFKVPTKHVFKGKVYVKGEYTNNDCVHSYASGHESGTYSSTNHKPDDIGLAVVRGSNERQPAPPPPASKPDKSDSEEPVSERGKSSSRESSSRERVPSTYSNRTSSSPEREEDYEHQVMSGEEETPKLGEYPQPPPVVFTKEKGKGYTLGPPTDAEFEVTDTYNRQEEEPSTKQFTSPSSSTASKKRTNSKNPSSHSSKHQSFTPGIHQSSHLPGFSATAQTANWRNFLRGRPGLDGQSFRRYGSKVSPDANGECPLICPPCDDCRSKYTYDGSSSDDSRGGSRRRRTAEHAAELEIRLGACNTRRDRMASPPGVHISFTVIVSFHDSFITKVDRAYHIECAYEESDHTVTTQMDVSQPPTVQLSGTVQAPQCQYKIQAPGEGGVLTNVRVGDSVQHEWHCTSAAQDAGEAVESDDGKGRKERVVDDKGCSTDNYILPTPTYSHTSLSASATSLVAKFPDRDLLGFQCSITVCMKELGHCEGVTPPKCDIDTSKASDYNNVRSRRKRSHEDDNNTNDTENEQHGKGQDEYWQLHAQMLTVFDFDAELDDKEKPDVFTRMLHTRQLPTTSTANKEPLKERLLFNTSTDFCVSVTAFGLLIASSTFLVTVSTAAILAILLWKNPFYIEK</sequence>
<feature type="compositionally biased region" description="Polar residues" evidence="8">
    <location>
        <begin position="243"/>
        <end position="254"/>
    </location>
</feature>
<evidence type="ECO:0000256" key="3">
    <source>
        <dbReference type="ARBA" id="ARBA00022475"/>
    </source>
</evidence>
<keyword evidence="6 9" id="KW-1133">Transmembrane helix</keyword>
<keyword evidence="7 9" id="KW-0472">Membrane</keyword>
<dbReference type="PROSITE" id="PS51034">
    <property type="entry name" value="ZP_2"/>
    <property type="match status" value="1"/>
</dbReference>
<evidence type="ECO:0000313" key="11">
    <source>
        <dbReference type="Proteomes" id="UP000887574"/>
    </source>
</evidence>
<evidence type="ECO:0000313" key="12">
    <source>
        <dbReference type="WBParaSite" id="jg9301"/>
    </source>
</evidence>
<feature type="compositionally biased region" description="Polar residues" evidence="8">
    <location>
        <begin position="169"/>
        <end position="178"/>
    </location>
</feature>
<dbReference type="AlphaFoldDB" id="A0A915EQE0"/>
<feature type="compositionally biased region" description="Basic and acidic residues" evidence="8">
    <location>
        <begin position="486"/>
        <end position="496"/>
    </location>
</feature>
<name>A0A915EQE0_9BILA</name>
<evidence type="ECO:0000256" key="6">
    <source>
        <dbReference type="ARBA" id="ARBA00022989"/>
    </source>
</evidence>
<feature type="transmembrane region" description="Helical" evidence="9">
    <location>
        <begin position="665"/>
        <end position="690"/>
    </location>
</feature>
<feature type="compositionally biased region" description="Basic and acidic residues" evidence="8">
    <location>
        <begin position="140"/>
        <end position="167"/>
    </location>
</feature>
<protein>
    <submittedName>
        <fullName evidence="12">ZP domain-containing protein</fullName>
    </submittedName>
</protein>
<reference evidence="12" key="1">
    <citation type="submission" date="2022-11" db="UniProtKB">
        <authorList>
            <consortium name="WormBaseParasite"/>
        </authorList>
    </citation>
    <scope>IDENTIFICATION</scope>
</reference>
<proteinExistence type="predicted"/>
<dbReference type="GO" id="GO:0005886">
    <property type="term" value="C:plasma membrane"/>
    <property type="evidence" value="ECO:0007669"/>
    <property type="project" value="UniProtKB-SubCell"/>
</dbReference>
<dbReference type="SMART" id="SM00241">
    <property type="entry name" value="ZP"/>
    <property type="match status" value="1"/>
</dbReference>
<dbReference type="InterPro" id="IPR001507">
    <property type="entry name" value="ZP_dom"/>
</dbReference>
<feature type="compositionally biased region" description="Polar residues" evidence="8">
    <location>
        <begin position="274"/>
        <end position="285"/>
    </location>
</feature>
<keyword evidence="4 9" id="KW-0812">Transmembrane</keyword>